<evidence type="ECO:0000256" key="4">
    <source>
        <dbReference type="ARBA" id="ARBA00023306"/>
    </source>
</evidence>
<dbReference type="PANTHER" id="PTHR16484:SF17">
    <property type="entry name" value="BAZOOKA, ISOFORM B"/>
    <property type="match status" value="1"/>
</dbReference>
<dbReference type="Proteomes" id="UP001303046">
    <property type="component" value="Unassembled WGS sequence"/>
</dbReference>
<feature type="compositionally biased region" description="Polar residues" evidence="5">
    <location>
        <begin position="187"/>
        <end position="198"/>
    </location>
</feature>
<dbReference type="InterPro" id="IPR052213">
    <property type="entry name" value="PAR3"/>
</dbReference>
<keyword evidence="2" id="KW-0132">Cell division</keyword>
<feature type="compositionally biased region" description="Low complexity" evidence="5">
    <location>
        <begin position="154"/>
        <end position="168"/>
    </location>
</feature>
<protein>
    <recommendedName>
        <fullName evidence="6">PDZ domain-containing protein</fullName>
    </recommendedName>
</protein>
<dbReference type="Gene3D" id="2.30.42.10">
    <property type="match status" value="3"/>
</dbReference>
<organism evidence="7 8">
    <name type="scientific">Necator americanus</name>
    <name type="common">Human hookworm</name>
    <dbReference type="NCBI Taxonomy" id="51031"/>
    <lineage>
        <taxon>Eukaryota</taxon>
        <taxon>Metazoa</taxon>
        <taxon>Ecdysozoa</taxon>
        <taxon>Nematoda</taxon>
        <taxon>Chromadorea</taxon>
        <taxon>Rhabditida</taxon>
        <taxon>Rhabditina</taxon>
        <taxon>Rhabditomorpha</taxon>
        <taxon>Strongyloidea</taxon>
        <taxon>Ancylostomatidae</taxon>
        <taxon>Bunostominae</taxon>
        <taxon>Necator</taxon>
    </lineage>
</organism>
<evidence type="ECO:0000313" key="7">
    <source>
        <dbReference type="EMBL" id="KAK6745588.1"/>
    </source>
</evidence>
<name>A0ABR1D4Y8_NECAM</name>
<evidence type="ECO:0000259" key="6">
    <source>
        <dbReference type="PROSITE" id="PS50106"/>
    </source>
</evidence>
<evidence type="ECO:0000313" key="8">
    <source>
        <dbReference type="Proteomes" id="UP001303046"/>
    </source>
</evidence>
<feature type="compositionally biased region" description="Low complexity" evidence="5">
    <location>
        <begin position="780"/>
        <end position="798"/>
    </location>
</feature>
<dbReference type="InterPro" id="IPR001478">
    <property type="entry name" value="PDZ"/>
</dbReference>
<keyword evidence="3" id="KW-0677">Repeat</keyword>
<keyword evidence="8" id="KW-1185">Reference proteome</keyword>
<feature type="region of interest" description="Disordered" evidence="5">
    <location>
        <begin position="692"/>
        <end position="749"/>
    </location>
</feature>
<sequence>MLYATESPKLKFRKMRYQKASMKRRVTVHFGDVRVVVPCQNENTTVADVAEAAITRYKKATGKIDSDVRIKRMQCMSDKGILDMDDKLVDVFDEISDQILAIYDEQSPNGSGADDCNISPAPCAPVIGRVRDSVVEIVNLESPPSKGLRVSSSVTNTRTPGTTAATVNPSPASIRSSSADEPHEQPVRSSLRSETSTPTKHRVTLSPDVQKKLVSDEKEARSADARLTRTSARKSRLTDSFFDAKERLEDAREATGSRSAPITVRSNQSRAFIRPALDPENTVITFPDDDLTPMGIEVTGVQDDPSSTNGRLSAVQILRIEPDGRVGMDGRLRVGDNIVEIDSRPIYQMSILRARAYLSELQSRAQPSLTVARPISSFTDPVDPLLRNQPTTSSLPNRPILSALQQANTQHIGHTKTVELKKTPAGFGFTVTGRETAKGERLFYIGTVKPNGVALGHLRAGDRLLKVNGEPTAELTQAEVVDRLKKAAVGERVTFLVSRVVQPEDEEEEEKNSNSSERENRPPTPVTANITKKEGAEEPKVTPSPPISAPTQLGSETEELELVIPLNDTGSAGLGVSLKARVTVRTNGTRQDCGIFIKNVLHGGAAHKDGRLRVNDRIVGIEELRLDGETNATASEAVSRRLKAIGPTAKHVRLFIQRAKAYGGPGIISRPQEVSRVSVDEEGSSRISVIAAESTTSSEEKPSPAECLDSDYGRMDESELANVSDPFSREAPSRKSMSEKRGMGASNDPHHIKLFQDIKHQRQTSAPLSAMTTSLSFHGQSTARSTSQRAAARARSQSVHPRAPAPPKILKMSPAPTPLAPPQQHNSAPAVSEKRRSQSVESITQTSRTTPKSKHVAMPYRGALTSDSFRQATDFYSESVYGQVTSMPSHPHQYAAEPPVLVKQRSTSRDKDKQRRKSLGGLNVMKSFLGFGSGKSREESPSQKTDAKAEEAQRLREEEERRRIREHYERLREKEAEANRQSYPLTPGAVRREAHRLYTPPNYNYPPQFTTTPSPSTDPPLIVANSRFYFSLRARPECRPAYRNTNRTTSSTDTTCTVIQPQSRPTLQRMVQSEESPRPPTIIESPTEVIHNRSPTTTLFPVQNLSTGMQPAPEERRTIRHTATIAPTVHRNMYVPFQAQTTTECLTHGLPTAEKESVRLLSLRQITQAPYVPQPTQQDERRPTSAPATPTTLNLDTHPLSRPNYTPTATNTRQELTSQTRRVSLRARKKARHGGVHSVLIPSRHSVVIPSPTSNDSSFNENCSIINLPSPTPNPSKLRHASHCPQRRSYCDPQTLRTQSQMVTAIDQPSDQQNELNHVFDYCRVWNDWNQRTGGTLPLRRSRSKPRLLLDKQLYTGVTDC</sequence>
<dbReference type="InterPro" id="IPR021922">
    <property type="entry name" value="Par3/HAL_N"/>
</dbReference>
<feature type="compositionally biased region" description="Basic and acidic residues" evidence="5">
    <location>
        <begin position="531"/>
        <end position="540"/>
    </location>
</feature>
<keyword evidence="4" id="KW-0131">Cell cycle</keyword>
<feature type="region of interest" description="Disordered" evidence="5">
    <location>
        <begin position="1169"/>
        <end position="1221"/>
    </location>
</feature>
<evidence type="ECO:0000256" key="2">
    <source>
        <dbReference type="ARBA" id="ARBA00022618"/>
    </source>
</evidence>
<feature type="compositionally biased region" description="Polar residues" evidence="5">
    <location>
        <begin position="1203"/>
        <end position="1221"/>
    </location>
</feature>
<dbReference type="PANTHER" id="PTHR16484">
    <property type="entry name" value="PARTITIONING DEFECTIVE 3 RELATED"/>
    <property type="match status" value="1"/>
</dbReference>
<feature type="compositionally biased region" description="Basic and acidic residues" evidence="5">
    <location>
        <begin position="209"/>
        <end position="227"/>
    </location>
</feature>
<evidence type="ECO:0000256" key="5">
    <source>
        <dbReference type="SAM" id="MobiDB-lite"/>
    </source>
</evidence>
<feature type="domain" description="PDZ" evidence="6">
    <location>
        <begin position="417"/>
        <end position="487"/>
    </location>
</feature>
<dbReference type="Gene3D" id="3.10.20.90">
    <property type="entry name" value="Phosphatidylinositol 3-kinase Catalytic Subunit, Chain A, domain 1"/>
    <property type="match status" value="1"/>
</dbReference>
<dbReference type="PROSITE" id="PS50106">
    <property type="entry name" value="PDZ"/>
    <property type="match status" value="3"/>
</dbReference>
<dbReference type="Pfam" id="PF12053">
    <property type="entry name" value="Par3_HAL_N_term"/>
    <property type="match status" value="1"/>
</dbReference>
<dbReference type="SMART" id="SM00228">
    <property type="entry name" value="PDZ"/>
    <property type="match status" value="3"/>
</dbReference>
<accession>A0ABR1D4Y8</accession>
<dbReference type="EMBL" id="JAVFWL010000003">
    <property type="protein sequence ID" value="KAK6745588.1"/>
    <property type="molecule type" value="Genomic_DNA"/>
</dbReference>
<feature type="compositionally biased region" description="Basic and acidic residues" evidence="5">
    <location>
        <begin position="727"/>
        <end position="749"/>
    </location>
</feature>
<feature type="region of interest" description="Disordered" evidence="5">
    <location>
        <begin position="1064"/>
        <end position="1083"/>
    </location>
</feature>
<evidence type="ECO:0000256" key="3">
    <source>
        <dbReference type="ARBA" id="ARBA00022737"/>
    </source>
</evidence>
<feature type="region of interest" description="Disordered" evidence="5">
    <location>
        <begin position="887"/>
        <end position="960"/>
    </location>
</feature>
<reference evidence="7 8" key="1">
    <citation type="submission" date="2023-08" db="EMBL/GenBank/DDBJ databases">
        <title>A Necator americanus chromosomal reference genome.</title>
        <authorList>
            <person name="Ilik V."/>
            <person name="Petrzelkova K.J."/>
            <person name="Pardy F."/>
            <person name="Fuh T."/>
            <person name="Niatou-Singa F.S."/>
            <person name="Gouil Q."/>
            <person name="Baker L."/>
            <person name="Ritchie M.E."/>
            <person name="Jex A.R."/>
            <person name="Gazzola D."/>
            <person name="Li H."/>
            <person name="Toshio Fujiwara R."/>
            <person name="Zhan B."/>
            <person name="Aroian R.V."/>
            <person name="Pafco B."/>
            <person name="Schwarz E.M."/>
        </authorList>
    </citation>
    <scope>NUCLEOTIDE SEQUENCE [LARGE SCALE GENOMIC DNA]</scope>
    <source>
        <strain evidence="7 8">Aroian</strain>
        <tissue evidence="7">Whole animal</tissue>
    </source>
</reference>
<feature type="compositionally biased region" description="Basic and acidic residues" evidence="5">
    <location>
        <begin position="935"/>
        <end position="960"/>
    </location>
</feature>
<feature type="domain" description="PDZ" evidence="6">
    <location>
        <begin position="561"/>
        <end position="660"/>
    </location>
</feature>
<feature type="region of interest" description="Disordered" evidence="5">
    <location>
        <begin position="761"/>
        <end position="858"/>
    </location>
</feature>
<feature type="compositionally biased region" description="Polar residues" evidence="5">
    <location>
        <begin position="1064"/>
        <end position="1074"/>
    </location>
</feature>
<comment type="caution">
    <text evidence="7">The sequence shown here is derived from an EMBL/GenBank/DDBJ whole genome shotgun (WGS) entry which is preliminary data.</text>
</comment>
<feature type="compositionally biased region" description="Polar residues" evidence="5">
    <location>
        <begin position="763"/>
        <end position="779"/>
    </location>
</feature>
<feature type="domain" description="PDZ" evidence="6">
    <location>
        <begin position="283"/>
        <end position="360"/>
    </location>
</feature>
<dbReference type="Pfam" id="PF00595">
    <property type="entry name" value="PDZ"/>
    <property type="match status" value="2"/>
</dbReference>
<evidence type="ECO:0000256" key="1">
    <source>
        <dbReference type="ARBA" id="ARBA00005358"/>
    </source>
</evidence>
<gene>
    <name evidence="7" type="primary">Necator_chrIII.g12751</name>
    <name evidence="7" type="ORF">RB195_011984</name>
</gene>
<dbReference type="InterPro" id="IPR036034">
    <property type="entry name" value="PDZ_sf"/>
</dbReference>
<dbReference type="SUPFAM" id="SSF50156">
    <property type="entry name" value="PDZ domain-like"/>
    <property type="match status" value="3"/>
</dbReference>
<comment type="similarity">
    <text evidence="1">Belongs to the PAR3 family.</text>
</comment>
<feature type="compositionally biased region" description="Polar residues" evidence="5">
    <location>
        <begin position="839"/>
        <end position="850"/>
    </location>
</feature>
<proteinExistence type="inferred from homology"/>
<feature type="region of interest" description="Disordered" evidence="5">
    <location>
        <begin position="143"/>
        <end position="235"/>
    </location>
</feature>
<feature type="region of interest" description="Disordered" evidence="5">
    <location>
        <begin position="500"/>
        <end position="553"/>
    </location>
</feature>